<dbReference type="GeneID" id="62160886"/>
<evidence type="ECO:0000259" key="3">
    <source>
        <dbReference type="PROSITE" id="PS50157"/>
    </source>
</evidence>
<feature type="region of interest" description="Disordered" evidence="2">
    <location>
        <begin position="170"/>
        <end position="219"/>
    </location>
</feature>
<evidence type="ECO:0000313" key="4">
    <source>
        <dbReference type="EMBL" id="KAF9877393.1"/>
    </source>
</evidence>
<gene>
    <name evidence="4" type="ORF">CkaCkLH20_05093</name>
</gene>
<dbReference type="EMBL" id="JAATWM020000014">
    <property type="protein sequence ID" value="KAF9877393.1"/>
    <property type="molecule type" value="Genomic_DNA"/>
</dbReference>
<dbReference type="AlphaFoldDB" id="A0A9P6LL47"/>
<dbReference type="RefSeq" id="XP_038746854.1">
    <property type="nucleotide sequence ID" value="XM_038887812.1"/>
</dbReference>
<dbReference type="GO" id="GO:0008270">
    <property type="term" value="F:zinc ion binding"/>
    <property type="evidence" value="ECO:0007669"/>
    <property type="project" value="UniProtKB-KW"/>
</dbReference>
<dbReference type="Proteomes" id="UP000781932">
    <property type="component" value="Unassembled WGS sequence"/>
</dbReference>
<dbReference type="PROSITE" id="PS00028">
    <property type="entry name" value="ZINC_FINGER_C2H2_1"/>
    <property type="match status" value="1"/>
</dbReference>
<reference evidence="4" key="1">
    <citation type="submission" date="2020-03" db="EMBL/GenBank/DDBJ databases">
        <authorList>
            <person name="He L."/>
        </authorList>
    </citation>
    <scope>NUCLEOTIDE SEQUENCE</scope>
    <source>
        <strain evidence="4">CkLH20</strain>
    </source>
</reference>
<feature type="region of interest" description="Disordered" evidence="2">
    <location>
        <begin position="325"/>
        <end position="346"/>
    </location>
</feature>
<evidence type="ECO:0000313" key="5">
    <source>
        <dbReference type="Proteomes" id="UP000781932"/>
    </source>
</evidence>
<evidence type="ECO:0000256" key="2">
    <source>
        <dbReference type="SAM" id="MobiDB-lite"/>
    </source>
</evidence>
<feature type="domain" description="C2H2-type" evidence="3">
    <location>
        <begin position="247"/>
        <end position="275"/>
    </location>
</feature>
<evidence type="ECO:0000256" key="1">
    <source>
        <dbReference type="PROSITE-ProRule" id="PRU00042"/>
    </source>
</evidence>
<comment type="caution">
    <text evidence="4">The sequence shown here is derived from an EMBL/GenBank/DDBJ whole genome shotgun (WGS) entry which is preliminary data.</text>
</comment>
<accession>A0A9P6LL47</accession>
<reference evidence="4" key="2">
    <citation type="submission" date="2020-11" db="EMBL/GenBank/DDBJ databases">
        <title>Whole genome sequencing of Colletotrichum sp.</title>
        <authorList>
            <person name="Li H."/>
        </authorList>
    </citation>
    <scope>NUCLEOTIDE SEQUENCE</scope>
    <source>
        <strain evidence="4">CkLH20</strain>
    </source>
</reference>
<protein>
    <recommendedName>
        <fullName evidence="3">C2H2-type domain-containing protein</fullName>
    </recommendedName>
</protein>
<feature type="compositionally biased region" description="Polar residues" evidence="2">
    <location>
        <begin position="207"/>
        <end position="219"/>
    </location>
</feature>
<keyword evidence="5" id="KW-1185">Reference proteome</keyword>
<name>A0A9P6LL47_9PEZI</name>
<sequence length="346" mass="38805">MPGFAPTVTMYQSRSPAEPAGHLGYASYYDEASHNENTGYDETTGCDEAVIYGEATTSYNQPADVDNTTGYEVLNEYDYNSFLSNTRDEQRPYVEGSLPNHVANPGYLEHFAGGNHFSYGLNDQPDYYSPELVIGDTTATGEPIPTLFIPPPQQQTSPSLEQYANQVRDDPRYQQSHHTSPWDPEGATASQATLTPDYPYDDPYHSRPTSTATRSQNDGNALRVLGYLAPSNEDAASTRSGYTDASTSCSTCGREFNNPRQMRRHQSEVHRDTNAPQYVCKCAYRATRKSNYTRHLDKSCRRKYDPDLVFVCICQEPSNDFDNHSEHIKDCGRQPAGRRPNNARRV</sequence>
<organism evidence="4 5">
    <name type="scientific">Colletotrichum karsti</name>
    <dbReference type="NCBI Taxonomy" id="1095194"/>
    <lineage>
        <taxon>Eukaryota</taxon>
        <taxon>Fungi</taxon>
        <taxon>Dikarya</taxon>
        <taxon>Ascomycota</taxon>
        <taxon>Pezizomycotina</taxon>
        <taxon>Sordariomycetes</taxon>
        <taxon>Hypocreomycetidae</taxon>
        <taxon>Glomerellales</taxon>
        <taxon>Glomerellaceae</taxon>
        <taxon>Colletotrichum</taxon>
        <taxon>Colletotrichum boninense species complex</taxon>
    </lineage>
</organism>
<keyword evidence="1" id="KW-0862">Zinc</keyword>
<dbReference type="Gene3D" id="3.30.160.60">
    <property type="entry name" value="Classic Zinc Finger"/>
    <property type="match status" value="1"/>
</dbReference>
<keyword evidence="1" id="KW-0479">Metal-binding</keyword>
<dbReference type="InterPro" id="IPR013087">
    <property type="entry name" value="Znf_C2H2_type"/>
</dbReference>
<keyword evidence="1" id="KW-0863">Zinc-finger</keyword>
<dbReference type="PROSITE" id="PS50157">
    <property type="entry name" value="ZINC_FINGER_C2H2_2"/>
    <property type="match status" value="1"/>
</dbReference>
<proteinExistence type="predicted"/>